<keyword evidence="3 5" id="KW-0064">Aspartyl protease</keyword>
<dbReference type="AlphaFoldDB" id="A0A7S3CSQ4"/>
<keyword evidence="6" id="KW-1133">Transmembrane helix</keyword>
<dbReference type="SUPFAM" id="SSF50630">
    <property type="entry name" value="Acid proteases"/>
    <property type="match status" value="1"/>
</dbReference>
<dbReference type="PROSITE" id="PS51767">
    <property type="entry name" value="PEPTIDASE_A1"/>
    <property type="match status" value="1"/>
</dbReference>
<dbReference type="InterPro" id="IPR001969">
    <property type="entry name" value="Aspartic_peptidase_AS"/>
</dbReference>
<evidence type="ECO:0000259" key="7">
    <source>
        <dbReference type="PROSITE" id="PS51767"/>
    </source>
</evidence>
<feature type="transmembrane region" description="Helical" evidence="6">
    <location>
        <begin position="235"/>
        <end position="256"/>
    </location>
</feature>
<dbReference type="Pfam" id="PF00026">
    <property type="entry name" value="Asp"/>
    <property type="match status" value="1"/>
</dbReference>
<comment type="similarity">
    <text evidence="1 5">Belongs to the peptidase A1 family.</text>
</comment>
<evidence type="ECO:0000256" key="1">
    <source>
        <dbReference type="ARBA" id="ARBA00007447"/>
    </source>
</evidence>
<dbReference type="InterPro" id="IPR034164">
    <property type="entry name" value="Pepsin-like_dom"/>
</dbReference>
<dbReference type="InterPro" id="IPR033121">
    <property type="entry name" value="PEPTIDASE_A1"/>
</dbReference>
<dbReference type="PANTHER" id="PTHR47966:SF51">
    <property type="entry name" value="BETA-SITE APP-CLEAVING ENZYME, ISOFORM A-RELATED"/>
    <property type="match status" value="1"/>
</dbReference>
<dbReference type="InterPro" id="IPR001461">
    <property type="entry name" value="Aspartic_peptidase_A1"/>
</dbReference>
<evidence type="ECO:0000256" key="2">
    <source>
        <dbReference type="ARBA" id="ARBA00022670"/>
    </source>
</evidence>
<dbReference type="GO" id="GO:0004190">
    <property type="term" value="F:aspartic-type endopeptidase activity"/>
    <property type="evidence" value="ECO:0007669"/>
    <property type="project" value="UniProtKB-KW"/>
</dbReference>
<organism evidence="8">
    <name type="scientific">Strombidium rassoulzadegani</name>
    <dbReference type="NCBI Taxonomy" id="1082188"/>
    <lineage>
        <taxon>Eukaryota</taxon>
        <taxon>Sar</taxon>
        <taxon>Alveolata</taxon>
        <taxon>Ciliophora</taxon>
        <taxon>Intramacronucleata</taxon>
        <taxon>Spirotrichea</taxon>
        <taxon>Oligotrichia</taxon>
        <taxon>Strombidiidae</taxon>
        <taxon>Strombidium</taxon>
    </lineage>
</organism>
<name>A0A7S3CSQ4_9SPIT</name>
<evidence type="ECO:0000256" key="3">
    <source>
        <dbReference type="ARBA" id="ARBA00022750"/>
    </source>
</evidence>
<keyword evidence="4 5" id="KW-0378">Hydrolase</keyword>
<evidence type="ECO:0000256" key="5">
    <source>
        <dbReference type="RuleBase" id="RU000454"/>
    </source>
</evidence>
<keyword evidence="2 5" id="KW-0645">Protease</keyword>
<dbReference type="PROSITE" id="PS00141">
    <property type="entry name" value="ASP_PROTEASE"/>
    <property type="match status" value="1"/>
</dbReference>
<dbReference type="Gene3D" id="2.40.70.10">
    <property type="entry name" value="Acid Proteases"/>
    <property type="match status" value="1"/>
</dbReference>
<dbReference type="PRINTS" id="PR00792">
    <property type="entry name" value="PEPSIN"/>
</dbReference>
<protein>
    <recommendedName>
        <fullName evidence="7">Peptidase A1 domain-containing protein</fullName>
    </recommendedName>
</protein>
<evidence type="ECO:0000256" key="6">
    <source>
        <dbReference type="SAM" id="Phobius"/>
    </source>
</evidence>
<feature type="domain" description="Peptidase A1" evidence="7">
    <location>
        <begin position="1"/>
        <end position="195"/>
    </location>
</feature>
<evidence type="ECO:0000256" key="4">
    <source>
        <dbReference type="ARBA" id="ARBA00022801"/>
    </source>
</evidence>
<accession>A0A7S3CSQ4</accession>
<reference evidence="8" key="1">
    <citation type="submission" date="2021-01" db="EMBL/GenBank/DDBJ databases">
        <authorList>
            <person name="Corre E."/>
            <person name="Pelletier E."/>
            <person name="Niang G."/>
            <person name="Scheremetjew M."/>
            <person name="Finn R."/>
            <person name="Kale V."/>
            <person name="Holt S."/>
            <person name="Cochrane G."/>
            <person name="Meng A."/>
            <person name="Brown T."/>
            <person name="Cohen L."/>
        </authorList>
    </citation>
    <scope>NUCLEOTIDE SEQUENCE</scope>
    <source>
        <strain evidence="8">Ras09</strain>
    </source>
</reference>
<dbReference type="GO" id="GO:0006508">
    <property type="term" value="P:proteolysis"/>
    <property type="evidence" value="ECO:0007669"/>
    <property type="project" value="UniProtKB-KW"/>
</dbReference>
<sequence>MKASGVIDEMVFSMSIGHGDIQSKITFGGYDIDSYAKDSSEVNWHSIRSGSRHWELGLEGFGFKFEEATYGFSYGSRSKPVIVDSGTSFLLMPKGELLAFLKFIQRKVGIDFKLDVIPMGECTVEQYEQFPDLVMVIDGVQYTVPRESYLGIEMGFQCYMKIMTHDLIPFWILGLNFFENYYTIFDQEQLKVGFAPSIHSKIKEESLLANMIYLDDNFEDIVDNNVKEEQRMRLFMQRTVFGFVCAIGIVTTIVYLRQKQQSKRRRQGQYVQFQGEEATQAPNLMI</sequence>
<dbReference type="CDD" id="cd05471">
    <property type="entry name" value="pepsin_like"/>
    <property type="match status" value="1"/>
</dbReference>
<proteinExistence type="inferred from homology"/>
<dbReference type="PANTHER" id="PTHR47966">
    <property type="entry name" value="BETA-SITE APP-CLEAVING ENZYME, ISOFORM A-RELATED"/>
    <property type="match status" value="1"/>
</dbReference>
<evidence type="ECO:0000313" key="8">
    <source>
        <dbReference type="EMBL" id="CAE0236436.1"/>
    </source>
</evidence>
<dbReference type="InterPro" id="IPR021109">
    <property type="entry name" value="Peptidase_aspartic_dom_sf"/>
</dbReference>
<keyword evidence="6" id="KW-0812">Transmembrane</keyword>
<gene>
    <name evidence="8" type="ORF">SRAS04492_LOCUS8243</name>
</gene>
<keyword evidence="6" id="KW-0472">Membrane</keyword>
<dbReference type="EMBL" id="HBIA01016527">
    <property type="protein sequence ID" value="CAE0236436.1"/>
    <property type="molecule type" value="Transcribed_RNA"/>
</dbReference>